<evidence type="ECO:0000313" key="3">
    <source>
        <dbReference type="Proteomes" id="UP000469505"/>
    </source>
</evidence>
<name>A0A6I3U8P8_STREE</name>
<accession>A0A6I3U8P8</accession>
<dbReference type="PANTHER" id="PTHR46889:SF4">
    <property type="entry name" value="TRANSPOSASE INSO FOR INSERTION SEQUENCE ELEMENT IS911B-RELATED"/>
    <property type="match status" value="1"/>
</dbReference>
<feature type="non-terminal residue" evidence="2">
    <location>
        <position position="1"/>
    </location>
</feature>
<gene>
    <name evidence="2" type="ORF">GM543_12760</name>
</gene>
<dbReference type="InterPro" id="IPR050900">
    <property type="entry name" value="Transposase_IS3/IS150/IS904"/>
</dbReference>
<feature type="non-terminal residue" evidence="2">
    <location>
        <position position="106"/>
    </location>
</feature>
<dbReference type="PANTHER" id="PTHR46889">
    <property type="entry name" value="TRANSPOSASE INSF FOR INSERTION SEQUENCE IS3B-RELATED"/>
    <property type="match status" value="1"/>
</dbReference>
<comment type="caution">
    <text evidence="2">The sequence shown here is derived from an EMBL/GenBank/DDBJ whole genome shotgun (WGS) entry which is preliminary data.</text>
</comment>
<dbReference type="AlphaFoldDB" id="A0A6I3U8P8"/>
<organism evidence="2 3">
    <name type="scientific">Streptococcus pneumoniae</name>
    <dbReference type="NCBI Taxonomy" id="1313"/>
    <lineage>
        <taxon>Bacteria</taxon>
        <taxon>Bacillati</taxon>
        <taxon>Bacillota</taxon>
        <taxon>Bacilli</taxon>
        <taxon>Lactobacillales</taxon>
        <taxon>Streptococcaceae</taxon>
        <taxon>Streptococcus</taxon>
    </lineage>
</organism>
<evidence type="ECO:0000313" key="2">
    <source>
        <dbReference type="EMBL" id="MTV88332.1"/>
    </source>
</evidence>
<evidence type="ECO:0000259" key="1">
    <source>
        <dbReference type="Pfam" id="PF13276"/>
    </source>
</evidence>
<proteinExistence type="predicted"/>
<dbReference type="RefSeq" id="WP_162481124.1">
    <property type="nucleotide sequence ID" value="NZ_WNHX01000557.1"/>
</dbReference>
<dbReference type="InterPro" id="IPR025948">
    <property type="entry name" value="HTH-like_dom"/>
</dbReference>
<dbReference type="Pfam" id="PF13276">
    <property type="entry name" value="HTH_21"/>
    <property type="match status" value="1"/>
</dbReference>
<dbReference type="Proteomes" id="UP000469505">
    <property type="component" value="Unassembled WGS sequence"/>
</dbReference>
<dbReference type="EMBL" id="WNHX01000557">
    <property type="protein sequence ID" value="MTV88332.1"/>
    <property type="molecule type" value="Genomic_DNA"/>
</dbReference>
<feature type="domain" description="HTH-like" evidence="1">
    <location>
        <begin position="21"/>
        <end position="77"/>
    </location>
</feature>
<protein>
    <submittedName>
        <fullName evidence="2">IS3 family transposase</fullName>
    </submittedName>
</protein>
<sequence length="106" mass="12695">ARLARSTYYYQLKQLDGVDKDKEIKTEIQGIDNEHKGNYGYRRIHLELRNRGFVVNHKKVQRLMRILGLTARIRRKRKYSSYQGEIGKKAENLIQRQFEASRPMEK</sequence>
<reference evidence="2 3" key="1">
    <citation type="submission" date="2019-11" db="EMBL/GenBank/DDBJ databases">
        <title>Growth characteristics of pneumococcus vary with the chemical composition of the capsule and with environmental conditions.</title>
        <authorList>
            <person name="Tothpal A."/>
            <person name="Desobry K."/>
            <person name="Joshi S."/>
            <person name="Wyllie A.L."/>
            <person name="Weinberger D.M."/>
        </authorList>
    </citation>
    <scope>NUCLEOTIDE SEQUENCE [LARGE SCALE GENOMIC DNA]</scope>
    <source>
        <strain evidence="3">pnumococcus35B</strain>
    </source>
</reference>